<feature type="compositionally biased region" description="Basic and acidic residues" evidence="1">
    <location>
        <begin position="110"/>
        <end position="119"/>
    </location>
</feature>
<feature type="compositionally biased region" description="Polar residues" evidence="1">
    <location>
        <begin position="97"/>
        <end position="109"/>
    </location>
</feature>
<keyword evidence="3" id="KW-1185">Reference proteome</keyword>
<feature type="compositionally biased region" description="Polar residues" evidence="1">
    <location>
        <begin position="20"/>
        <end position="29"/>
    </location>
</feature>
<protein>
    <submittedName>
        <fullName evidence="2">Uncharacterized protein</fullName>
    </submittedName>
</protein>
<name>A0AA39Y6U0_9PEZI</name>
<feature type="region of interest" description="Disordered" evidence="1">
    <location>
        <begin position="1"/>
        <end position="29"/>
    </location>
</feature>
<evidence type="ECO:0000313" key="2">
    <source>
        <dbReference type="EMBL" id="KAK0645570.1"/>
    </source>
</evidence>
<comment type="caution">
    <text evidence="2">The sequence shown here is derived from an EMBL/GenBank/DDBJ whole genome shotgun (WGS) entry which is preliminary data.</text>
</comment>
<evidence type="ECO:0000313" key="3">
    <source>
        <dbReference type="Proteomes" id="UP001174936"/>
    </source>
</evidence>
<accession>A0AA39Y6U0</accession>
<dbReference type="Proteomes" id="UP001174936">
    <property type="component" value="Unassembled WGS sequence"/>
</dbReference>
<dbReference type="AlphaFoldDB" id="A0AA39Y6U0"/>
<sequence>MCGQSPPDDTTPPFGIDQACQGNQTEASNSAIHATPSLRAAPGSADQARQITNRPGEHWELGLGVVVDRDAQLHLQTAIPPSTPRLVARCPVDFIRTKSNPSPNGQWDHQPSEDEQSRALIPRDRIGESKLAIASTTSTREAADGLGATARRCGALVLAFKQTLRPDALGRG</sequence>
<gene>
    <name evidence="2" type="ORF">B0T16DRAFT_390162</name>
</gene>
<evidence type="ECO:0000256" key="1">
    <source>
        <dbReference type="SAM" id="MobiDB-lite"/>
    </source>
</evidence>
<proteinExistence type="predicted"/>
<reference evidence="2" key="1">
    <citation type="submission" date="2023-06" db="EMBL/GenBank/DDBJ databases">
        <title>Genome-scale phylogeny and comparative genomics of the fungal order Sordariales.</title>
        <authorList>
            <consortium name="Lawrence Berkeley National Laboratory"/>
            <person name="Hensen N."/>
            <person name="Bonometti L."/>
            <person name="Westerberg I."/>
            <person name="Brannstrom I.O."/>
            <person name="Guillou S."/>
            <person name="Cros-Aarteil S."/>
            <person name="Calhoun S."/>
            <person name="Haridas S."/>
            <person name="Kuo A."/>
            <person name="Mondo S."/>
            <person name="Pangilinan J."/>
            <person name="Riley R."/>
            <person name="Labutti K."/>
            <person name="Andreopoulos B."/>
            <person name="Lipzen A."/>
            <person name="Chen C."/>
            <person name="Yanf M."/>
            <person name="Daum C."/>
            <person name="Ng V."/>
            <person name="Clum A."/>
            <person name="Steindorff A."/>
            <person name="Ohm R."/>
            <person name="Martin F."/>
            <person name="Silar P."/>
            <person name="Natvig D."/>
            <person name="Lalanne C."/>
            <person name="Gautier V."/>
            <person name="Ament-Velasquez S.L."/>
            <person name="Kruys A."/>
            <person name="Hutchinson M.I."/>
            <person name="Powell A.J."/>
            <person name="Barry K."/>
            <person name="Miller A.N."/>
            <person name="Grigoriev I.V."/>
            <person name="Debuchy R."/>
            <person name="Gladieux P."/>
            <person name="Thoren M.H."/>
            <person name="Johannesson H."/>
        </authorList>
    </citation>
    <scope>NUCLEOTIDE SEQUENCE</scope>
    <source>
        <strain evidence="2">SMH2532-1</strain>
    </source>
</reference>
<organism evidence="2 3">
    <name type="scientific">Cercophora newfieldiana</name>
    <dbReference type="NCBI Taxonomy" id="92897"/>
    <lineage>
        <taxon>Eukaryota</taxon>
        <taxon>Fungi</taxon>
        <taxon>Dikarya</taxon>
        <taxon>Ascomycota</taxon>
        <taxon>Pezizomycotina</taxon>
        <taxon>Sordariomycetes</taxon>
        <taxon>Sordariomycetidae</taxon>
        <taxon>Sordariales</taxon>
        <taxon>Lasiosphaeriaceae</taxon>
        <taxon>Cercophora</taxon>
    </lineage>
</organism>
<feature type="region of interest" description="Disordered" evidence="1">
    <location>
        <begin position="97"/>
        <end position="119"/>
    </location>
</feature>
<dbReference type="EMBL" id="JAULSV010000004">
    <property type="protein sequence ID" value="KAK0645570.1"/>
    <property type="molecule type" value="Genomic_DNA"/>
</dbReference>